<dbReference type="InterPro" id="IPR016621">
    <property type="entry name" value="UCP014543"/>
</dbReference>
<dbReference type="Pfam" id="PF12646">
    <property type="entry name" value="DUF3783"/>
    <property type="match status" value="1"/>
</dbReference>
<proteinExistence type="predicted"/>
<dbReference type="EMBL" id="DVMX01000077">
    <property type="protein sequence ID" value="HIU41681.1"/>
    <property type="molecule type" value="Genomic_DNA"/>
</dbReference>
<evidence type="ECO:0000313" key="1">
    <source>
        <dbReference type="EMBL" id="HIU41681.1"/>
    </source>
</evidence>
<dbReference type="Proteomes" id="UP000824082">
    <property type="component" value="Unassembled WGS sequence"/>
</dbReference>
<organism evidence="1 2">
    <name type="scientific">Candidatus Egerieicola faecale</name>
    <dbReference type="NCBI Taxonomy" id="2840774"/>
    <lineage>
        <taxon>Bacteria</taxon>
        <taxon>Bacillati</taxon>
        <taxon>Bacillota</taxon>
        <taxon>Clostridia</taxon>
        <taxon>Eubacteriales</taxon>
        <taxon>Oscillospiraceae</taxon>
        <taxon>Oscillospiraceae incertae sedis</taxon>
        <taxon>Candidatus Egerieicola</taxon>
    </lineage>
</organism>
<evidence type="ECO:0000313" key="2">
    <source>
        <dbReference type="Proteomes" id="UP000824082"/>
    </source>
</evidence>
<reference evidence="1" key="2">
    <citation type="journal article" date="2021" name="PeerJ">
        <title>Extensive microbial diversity within the chicken gut microbiome revealed by metagenomics and culture.</title>
        <authorList>
            <person name="Gilroy R."/>
            <person name="Ravi A."/>
            <person name="Getino M."/>
            <person name="Pursley I."/>
            <person name="Horton D.L."/>
            <person name="Alikhan N.F."/>
            <person name="Baker D."/>
            <person name="Gharbi K."/>
            <person name="Hall N."/>
            <person name="Watson M."/>
            <person name="Adriaenssens E.M."/>
            <person name="Foster-Nyarko E."/>
            <person name="Jarju S."/>
            <person name="Secka A."/>
            <person name="Antonio M."/>
            <person name="Oren A."/>
            <person name="Chaudhuri R.R."/>
            <person name="La Ragione R."/>
            <person name="Hildebrand F."/>
            <person name="Pallen M.J."/>
        </authorList>
    </citation>
    <scope>NUCLEOTIDE SEQUENCE</scope>
    <source>
        <strain evidence="1">4509</strain>
    </source>
</reference>
<gene>
    <name evidence="1" type="ORF">IAD19_03925</name>
</gene>
<protein>
    <submittedName>
        <fullName evidence="1">DUF3783 domain-containing protein</fullName>
    </submittedName>
</protein>
<accession>A0A9D1LK52</accession>
<name>A0A9D1LK52_9FIRM</name>
<reference evidence="1" key="1">
    <citation type="submission" date="2020-10" db="EMBL/GenBank/DDBJ databases">
        <authorList>
            <person name="Gilroy R."/>
        </authorList>
    </citation>
    <scope>NUCLEOTIDE SEQUENCE</scope>
    <source>
        <strain evidence="1">4509</strain>
    </source>
</reference>
<sequence length="129" mass="14379">MKARIVRQKRALLWGVDPAGEPAVSTIGICDRLGIVCRLPGKEGWTERVETLLDTPDTQGCPWEQPPLLLLSGLTDAELDDLLAQLRGAKAVWPYKAVVTPYNRSWSLEKLYRELEQEHRAVTGGGNEE</sequence>
<dbReference type="AlphaFoldDB" id="A0A9D1LK52"/>
<comment type="caution">
    <text evidence="1">The sequence shown here is derived from an EMBL/GenBank/DDBJ whole genome shotgun (WGS) entry which is preliminary data.</text>
</comment>